<comment type="similarity">
    <text evidence="5">Belongs to the DEAD box helicase family.</text>
</comment>
<evidence type="ECO:0000256" key="7">
    <source>
        <dbReference type="SAM" id="MobiDB-lite"/>
    </source>
</evidence>
<keyword evidence="12" id="KW-1185">Reference proteome</keyword>
<dbReference type="SMART" id="SM00487">
    <property type="entry name" value="DEXDc"/>
    <property type="match status" value="1"/>
</dbReference>
<keyword evidence="3 11" id="KW-0347">Helicase</keyword>
<gene>
    <name evidence="11" type="ORF">SAMN04515674_102125</name>
</gene>
<dbReference type="PANTHER" id="PTHR47959">
    <property type="entry name" value="ATP-DEPENDENT RNA HELICASE RHLE-RELATED"/>
    <property type="match status" value="1"/>
</dbReference>
<dbReference type="InterPro" id="IPR014001">
    <property type="entry name" value="Helicase_ATP-bd"/>
</dbReference>
<organism evidence="11 12">
    <name type="scientific">Pseudarcicella hirudinis</name>
    <dbReference type="NCBI Taxonomy" id="1079859"/>
    <lineage>
        <taxon>Bacteria</taxon>
        <taxon>Pseudomonadati</taxon>
        <taxon>Bacteroidota</taxon>
        <taxon>Cytophagia</taxon>
        <taxon>Cytophagales</taxon>
        <taxon>Flectobacillaceae</taxon>
        <taxon>Pseudarcicella</taxon>
    </lineage>
</organism>
<feature type="region of interest" description="Disordered" evidence="7">
    <location>
        <begin position="406"/>
        <end position="444"/>
    </location>
</feature>
<feature type="domain" description="Helicase C-terminal" evidence="9">
    <location>
        <begin position="231"/>
        <end position="380"/>
    </location>
</feature>
<dbReference type="GO" id="GO:0016787">
    <property type="term" value="F:hydrolase activity"/>
    <property type="evidence" value="ECO:0007669"/>
    <property type="project" value="UniProtKB-KW"/>
</dbReference>
<dbReference type="SMART" id="SM00490">
    <property type="entry name" value="HELICc"/>
    <property type="match status" value="1"/>
</dbReference>
<reference evidence="11 12" key="1">
    <citation type="submission" date="2016-10" db="EMBL/GenBank/DDBJ databases">
        <authorList>
            <person name="de Groot N.N."/>
        </authorList>
    </citation>
    <scope>NUCLEOTIDE SEQUENCE [LARGE SCALE GENOMIC DNA]</scope>
    <source>
        <strain evidence="12">E92,LMG 26720,CCM 7988</strain>
    </source>
</reference>
<dbReference type="CDD" id="cd18787">
    <property type="entry name" value="SF2_C_DEAD"/>
    <property type="match status" value="1"/>
</dbReference>
<evidence type="ECO:0000259" key="9">
    <source>
        <dbReference type="PROSITE" id="PS51194"/>
    </source>
</evidence>
<dbReference type="InterPro" id="IPR011545">
    <property type="entry name" value="DEAD/DEAH_box_helicase_dom"/>
</dbReference>
<feature type="compositionally biased region" description="Basic residues" evidence="7">
    <location>
        <begin position="432"/>
        <end position="444"/>
    </location>
</feature>
<evidence type="ECO:0000259" key="8">
    <source>
        <dbReference type="PROSITE" id="PS51192"/>
    </source>
</evidence>
<evidence type="ECO:0000256" key="4">
    <source>
        <dbReference type="ARBA" id="ARBA00022840"/>
    </source>
</evidence>
<dbReference type="OrthoDB" id="974172at2"/>
<dbReference type="SUPFAM" id="SSF52540">
    <property type="entry name" value="P-loop containing nucleoside triphosphate hydrolases"/>
    <property type="match status" value="1"/>
</dbReference>
<feature type="domain" description="DEAD-box RNA helicase Q" evidence="10">
    <location>
        <begin position="1"/>
        <end position="29"/>
    </location>
</feature>
<dbReference type="RefSeq" id="WP_092012409.1">
    <property type="nucleotide sequence ID" value="NZ_FOXH01000002.1"/>
</dbReference>
<dbReference type="InterPro" id="IPR014014">
    <property type="entry name" value="RNA_helicase_DEAD_Q_motif"/>
</dbReference>
<dbReference type="Gene3D" id="3.40.50.300">
    <property type="entry name" value="P-loop containing nucleotide triphosphate hydrolases"/>
    <property type="match status" value="2"/>
</dbReference>
<feature type="domain" description="Helicase ATP-binding" evidence="8">
    <location>
        <begin position="32"/>
        <end position="203"/>
    </location>
</feature>
<evidence type="ECO:0000256" key="3">
    <source>
        <dbReference type="ARBA" id="ARBA00022806"/>
    </source>
</evidence>
<evidence type="ECO:0000256" key="5">
    <source>
        <dbReference type="ARBA" id="ARBA00038437"/>
    </source>
</evidence>
<name>A0A1I5NW30_9BACT</name>
<dbReference type="PROSITE" id="PS51194">
    <property type="entry name" value="HELICASE_CTER"/>
    <property type="match status" value="1"/>
</dbReference>
<dbReference type="PROSITE" id="PS51192">
    <property type="entry name" value="HELICASE_ATP_BIND_1"/>
    <property type="match status" value="1"/>
</dbReference>
<evidence type="ECO:0000256" key="1">
    <source>
        <dbReference type="ARBA" id="ARBA00022741"/>
    </source>
</evidence>
<feature type="compositionally biased region" description="Basic and acidic residues" evidence="7">
    <location>
        <begin position="406"/>
        <end position="431"/>
    </location>
</feature>
<dbReference type="PANTHER" id="PTHR47959:SF1">
    <property type="entry name" value="ATP-DEPENDENT RNA HELICASE DBPA"/>
    <property type="match status" value="1"/>
</dbReference>
<dbReference type="EMBL" id="FOXH01000002">
    <property type="protein sequence ID" value="SFP25461.1"/>
    <property type="molecule type" value="Genomic_DNA"/>
</dbReference>
<dbReference type="CDD" id="cd00268">
    <property type="entry name" value="DEADc"/>
    <property type="match status" value="1"/>
</dbReference>
<dbReference type="Pfam" id="PF00270">
    <property type="entry name" value="DEAD"/>
    <property type="match status" value="1"/>
</dbReference>
<keyword evidence="1" id="KW-0547">Nucleotide-binding</keyword>
<dbReference type="Proteomes" id="UP000199306">
    <property type="component" value="Unassembled WGS sequence"/>
</dbReference>
<dbReference type="STRING" id="1079859.SAMN04515674_102125"/>
<accession>A0A1I5NW30</accession>
<protein>
    <submittedName>
        <fullName evidence="11">ATP-dependent RNA helicase RhlE</fullName>
    </submittedName>
</protein>
<dbReference type="AlphaFoldDB" id="A0A1I5NW30"/>
<dbReference type="GO" id="GO:0005524">
    <property type="term" value="F:ATP binding"/>
    <property type="evidence" value="ECO:0007669"/>
    <property type="project" value="UniProtKB-KW"/>
</dbReference>
<evidence type="ECO:0000313" key="12">
    <source>
        <dbReference type="Proteomes" id="UP000199306"/>
    </source>
</evidence>
<evidence type="ECO:0000313" key="11">
    <source>
        <dbReference type="EMBL" id="SFP25461.1"/>
    </source>
</evidence>
<evidence type="ECO:0000259" key="10">
    <source>
        <dbReference type="PROSITE" id="PS51195"/>
    </source>
</evidence>
<dbReference type="PROSITE" id="PS51195">
    <property type="entry name" value="Q_MOTIF"/>
    <property type="match status" value="1"/>
</dbReference>
<dbReference type="GO" id="GO:0003676">
    <property type="term" value="F:nucleic acid binding"/>
    <property type="evidence" value="ECO:0007669"/>
    <property type="project" value="InterPro"/>
</dbReference>
<dbReference type="InterPro" id="IPR044742">
    <property type="entry name" value="DEAD/DEAH_RhlB"/>
</dbReference>
<dbReference type="InterPro" id="IPR027417">
    <property type="entry name" value="P-loop_NTPase"/>
</dbReference>
<proteinExistence type="inferred from homology"/>
<dbReference type="Pfam" id="PF00271">
    <property type="entry name" value="Helicase_C"/>
    <property type="match status" value="1"/>
</dbReference>
<keyword evidence="4" id="KW-0067">ATP-binding</keyword>
<dbReference type="GO" id="GO:0005829">
    <property type="term" value="C:cytosol"/>
    <property type="evidence" value="ECO:0007669"/>
    <property type="project" value="TreeGrafter"/>
</dbReference>
<keyword evidence="2" id="KW-0378">Hydrolase</keyword>
<evidence type="ECO:0000256" key="6">
    <source>
        <dbReference type="PROSITE-ProRule" id="PRU00552"/>
    </source>
</evidence>
<feature type="short sequence motif" description="Q motif" evidence="6">
    <location>
        <begin position="1"/>
        <end position="29"/>
    </location>
</feature>
<dbReference type="InterPro" id="IPR001650">
    <property type="entry name" value="Helicase_C-like"/>
</dbReference>
<sequence length="444" mass="50242">MTFEELNLNRPLLNALEDLGFTSPTPIQEKVFSVVMSGKDVCGIAQTGTGKTYAYLLPCLRQYQFSKEKIPQILIIVPTRELVVQVVEEVQKLSKYLSLIAVGVFGGVNLKPQAAEVMAGADVLVGTPGRLVDLLSNGVLKPKSIRRLVIDEFDEMLNLGFRAQLKQIFEKLPEKRQNLLFSATLNEEVEFLVESYFNNPVRIEATPVGTPLDNISQSLYCLPNFQTKINLLNLLLNQYPEMNKVLVFVATKHLADLLFEQLDEIRYQDKIAVIHSNKAQNHRFEAVNMFQNGDCRILIATDVIARGIDVAEVSHVINFDLPDVPENYIHRIGRTGRVERKGIAISFVTEKENELLESIETLMNYSIPVMELPENLEISDKLLQAEVEKVAMKTVLIKAPKRENAGAAFHEKSEKNSKVNVRRSHEAEMKKKYGKSYKKKRRDS</sequence>
<dbReference type="GO" id="GO:0003724">
    <property type="term" value="F:RNA helicase activity"/>
    <property type="evidence" value="ECO:0007669"/>
    <property type="project" value="InterPro"/>
</dbReference>
<dbReference type="InterPro" id="IPR050079">
    <property type="entry name" value="DEAD_box_RNA_helicase"/>
</dbReference>
<evidence type="ECO:0000256" key="2">
    <source>
        <dbReference type="ARBA" id="ARBA00022801"/>
    </source>
</evidence>